<evidence type="ECO:0000256" key="3">
    <source>
        <dbReference type="ARBA" id="ARBA00006873"/>
    </source>
</evidence>
<accession>A0A5A7PLC6</accession>
<dbReference type="InterPro" id="IPR033905">
    <property type="entry name" value="Secretory_peroxidase"/>
</dbReference>
<dbReference type="PANTHER" id="PTHR31235">
    <property type="entry name" value="PEROXIDASE 25-RELATED"/>
    <property type="match status" value="1"/>
</dbReference>
<comment type="cofactor">
    <cofactor evidence="15">
        <name>heme b</name>
        <dbReference type="ChEBI" id="CHEBI:60344"/>
    </cofactor>
    <text evidence="15">Binds 1 heme b (iron(II)-protoporphyrin IX) group per subunit.</text>
</comment>
<dbReference type="PROSITE" id="PS50873">
    <property type="entry name" value="PEROXIDASE_4"/>
    <property type="match status" value="2"/>
</dbReference>
<dbReference type="GO" id="GO:0042744">
    <property type="term" value="P:hydrogen peroxide catabolic process"/>
    <property type="evidence" value="ECO:0007669"/>
    <property type="project" value="InterPro"/>
</dbReference>
<keyword evidence="21" id="KW-1185">Reference proteome</keyword>
<feature type="binding site" evidence="15">
    <location>
        <position position="82"/>
    </location>
    <ligand>
        <name>Ca(2+)</name>
        <dbReference type="ChEBI" id="CHEBI:29108"/>
        <label>1</label>
    </ligand>
</feature>
<evidence type="ECO:0000256" key="14">
    <source>
        <dbReference type="PIRSR" id="PIRSR600823-2"/>
    </source>
</evidence>
<keyword evidence="9" id="KW-0560">Oxidoreductase</keyword>
<feature type="binding site" evidence="14">
    <location>
        <position position="173"/>
    </location>
    <ligand>
        <name>substrate</name>
    </ligand>
</feature>
<dbReference type="PROSITE" id="PS00435">
    <property type="entry name" value="PEROXIDASE_1"/>
    <property type="match status" value="1"/>
</dbReference>
<proteinExistence type="inferred from homology"/>
<evidence type="ECO:0000256" key="7">
    <source>
        <dbReference type="ARBA" id="ARBA00022723"/>
    </source>
</evidence>
<feature type="binding site" evidence="15">
    <location>
        <position position="254"/>
    </location>
    <ligand>
        <name>Ca(2+)</name>
        <dbReference type="ChEBI" id="CHEBI:29108"/>
        <label>2</label>
    </ligand>
</feature>
<evidence type="ECO:0000256" key="13">
    <source>
        <dbReference type="PIRSR" id="PIRSR600823-1"/>
    </source>
</evidence>
<evidence type="ECO:0000256" key="5">
    <source>
        <dbReference type="ARBA" id="ARBA00022559"/>
    </source>
</evidence>
<evidence type="ECO:0000256" key="10">
    <source>
        <dbReference type="ARBA" id="ARBA00023004"/>
    </source>
</evidence>
<evidence type="ECO:0000256" key="11">
    <source>
        <dbReference type="ARBA" id="ARBA00023157"/>
    </source>
</evidence>
<comment type="function">
    <text evidence="2">Removal of H(2)O(2), oxidation of toxic reductants, biosynthesis and degradation of lignin, suberization, auxin catabolism, response to environmental stresses such as wounding, pathogen attack and oxidative stress. These functions might be dependent on each isozyme/isoform in each plant tissue.</text>
</comment>
<evidence type="ECO:0000256" key="9">
    <source>
        <dbReference type="ARBA" id="ARBA00023002"/>
    </source>
</evidence>
<dbReference type="Gene3D" id="1.10.420.10">
    <property type="entry name" value="Peroxidase, domain 2"/>
    <property type="match status" value="2"/>
</dbReference>
<feature type="active site" description="Proton acceptor" evidence="13">
    <location>
        <position position="72"/>
    </location>
</feature>
<feature type="domain" description="Plant heme peroxidase family profile" evidence="19">
    <location>
        <begin position="31"/>
        <end position="331"/>
    </location>
</feature>
<evidence type="ECO:0000256" key="1">
    <source>
        <dbReference type="ARBA" id="ARBA00000189"/>
    </source>
</evidence>
<evidence type="ECO:0000256" key="16">
    <source>
        <dbReference type="PIRSR" id="PIRSR600823-4"/>
    </source>
</evidence>
<feature type="disulfide bond" evidence="17">
    <location>
        <begin position="210"/>
        <end position="236"/>
    </location>
</feature>
<dbReference type="GO" id="GO:0020037">
    <property type="term" value="F:heme binding"/>
    <property type="evidence" value="ECO:0007669"/>
    <property type="project" value="InterPro"/>
</dbReference>
<feature type="domain" description="Plant heme peroxidase family profile" evidence="19">
    <location>
        <begin position="400"/>
        <end position="626"/>
    </location>
</feature>
<keyword evidence="8 15" id="KW-0106">Calcium</keyword>
<dbReference type="EMBL" id="BKCP01004738">
    <property type="protein sequence ID" value="GER33441.1"/>
    <property type="molecule type" value="Genomic_DNA"/>
</dbReference>
<dbReference type="PRINTS" id="PR00458">
    <property type="entry name" value="PEROXIDASE"/>
</dbReference>
<feature type="chain" id="PRO_5022752686" description="peroxidase" evidence="18">
    <location>
        <begin position="25"/>
        <end position="642"/>
    </location>
</feature>
<protein>
    <recommendedName>
        <fullName evidence="4">peroxidase</fullName>
        <ecNumber evidence="4">1.11.1.7</ecNumber>
    </recommendedName>
</protein>
<feature type="binding site" evidence="15">
    <location>
        <position position="94"/>
    </location>
    <ligand>
        <name>Ca(2+)</name>
        <dbReference type="ChEBI" id="CHEBI:29108"/>
        <label>1</label>
    </ligand>
</feature>
<dbReference type="GO" id="GO:0140825">
    <property type="term" value="F:lactoperoxidase activity"/>
    <property type="evidence" value="ECO:0007669"/>
    <property type="project" value="UniProtKB-EC"/>
</dbReference>
<dbReference type="InterPro" id="IPR002016">
    <property type="entry name" value="Haem_peroxidase"/>
</dbReference>
<evidence type="ECO:0000256" key="8">
    <source>
        <dbReference type="ARBA" id="ARBA00022837"/>
    </source>
</evidence>
<evidence type="ECO:0000256" key="18">
    <source>
        <dbReference type="SAM" id="SignalP"/>
    </source>
</evidence>
<feature type="binding site" evidence="15">
    <location>
        <position position="251"/>
    </location>
    <ligand>
        <name>Ca(2+)</name>
        <dbReference type="ChEBI" id="CHEBI:29108"/>
        <label>2</label>
    </ligand>
</feature>
<dbReference type="GO" id="GO:0006979">
    <property type="term" value="P:response to oxidative stress"/>
    <property type="evidence" value="ECO:0007669"/>
    <property type="project" value="InterPro"/>
</dbReference>
<reference evidence="21" key="1">
    <citation type="journal article" date="2019" name="Curr. Biol.">
        <title>Genome Sequence of Striga asiatica Provides Insight into the Evolution of Plant Parasitism.</title>
        <authorList>
            <person name="Yoshida S."/>
            <person name="Kim S."/>
            <person name="Wafula E.K."/>
            <person name="Tanskanen J."/>
            <person name="Kim Y.M."/>
            <person name="Honaas L."/>
            <person name="Yang Z."/>
            <person name="Spallek T."/>
            <person name="Conn C.E."/>
            <person name="Ichihashi Y."/>
            <person name="Cheong K."/>
            <person name="Cui S."/>
            <person name="Der J.P."/>
            <person name="Gundlach H."/>
            <person name="Jiao Y."/>
            <person name="Hori C."/>
            <person name="Ishida J.K."/>
            <person name="Kasahara H."/>
            <person name="Kiba T."/>
            <person name="Kim M.S."/>
            <person name="Koo N."/>
            <person name="Laohavisit A."/>
            <person name="Lee Y.H."/>
            <person name="Lumba S."/>
            <person name="McCourt P."/>
            <person name="Mortimer J.C."/>
            <person name="Mutuku J.M."/>
            <person name="Nomura T."/>
            <person name="Sasaki-Sekimoto Y."/>
            <person name="Seto Y."/>
            <person name="Wang Y."/>
            <person name="Wakatake T."/>
            <person name="Sakakibara H."/>
            <person name="Demura T."/>
            <person name="Yamaguchi S."/>
            <person name="Yoneyama K."/>
            <person name="Manabe R.I."/>
            <person name="Nelson D.C."/>
            <person name="Schulman A.H."/>
            <person name="Timko M.P."/>
            <person name="dePamphilis C.W."/>
            <person name="Choi D."/>
            <person name="Shirasu K."/>
        </authorList>
    </citation>
    <scope>NUCLEOTIDE SEQUENCE [LARGE SCALE GENOMIC DNA]</scope>
    <source>
        <strain evidence="21">cv. UVA1</strain>
    </source>
</reference>
<keyword evidence="7 15" id="KW-0479">Metal-binding</keyword>
<keyword evidence="11 17" id="KW-1015">Disulfide bond</keyword>
<dbReference type="Pfam" id="PF00141">
    <property type="entry name" value="peroxidase"/>
    <property type="match status" value="2"/>
</dbReference>
<dbReference type="InterPro" id="IPR000823">
    <property type="entry name" value="Peroxidase_pln"/>
</dbReference>
<feature type="binding site" evidence="15">
    <location>
        <position position="73"/>
    </location>
    <ligand>
        <name>Ca(2+)</name>
        <dbReference type="ChEBI" id="CHEBI:29108"/>
        <label>1</label>
    </ligand>
</feature>
<keyword evidence="18" id="KW-0732">Signal</keyword>
<feature type="binding site" description="axial binding residue" evidence="15">
    <location>
        <position position="203"/>
    </location>
    <ligand>
        <name>heme b</name>
        <dbReference type="ChEBI" id="CHEBI:60344"/>
    </ligand>
    <ligandPart>
        <name>Fe</name>
        <dbReference type="ChEBI" id="CHEBI:18248"/>
    </ligandPart>
</feature>
<dbReference type="EC" id="1.11.1.7" evidence="4"/>
<evidence type="ECO:0000256" key="6">
    <source>
        <dbReference type="ARBA" id="ARBA00022617"/>
    </source>
</evidence>
<feature type="binding site" evidence="15">
    <location>
        <position position="259"/>
    </location>
    <ligand>
        <name>Ca(2+)</name>
        <dbReference type="ChEBI" id="CHEBI:29108"/>
        <label>2</label>
    </ligand>
</feature>
<keyword evidence="10 15" id="KW-0408">Iron</keyword>
<evidence type="ECO:0000313" key="21">
    <source>
        <dbReference type="Proteomes" id="UP000325081"/>
    </source>
</evidence>
<feature type="disulfide bond" evidence="17">
    <location>
        <begin position="41"/>
        <end position="121"/>
    </location>
</feature>
<evidence type="ECO:0000256" key="17">
    <source>
        <dbReference type="PIRSR" id="PIRSR600823-5"/>
    </source>
</evidence>
<name>A0A5A7PLC6_STRAF</name>
<feature type="binding site" evidence="15">
    <location>
        <position position="76"/>
    </location>
    <ligand>
        <name>Ca(2+)</name>
        <dbReference type="ChEBI" id="CHEBI:29108"/>
        <label>1</label>
    </ligand>
</feature>
<feature type="signal peptide" evidence="18">
    <location>
        <begin position="1"/>
        <end position="24"/>
    </location>
</feature>
<evidence type="ECO:0000259" key="19">
    <source>
        <dbReference type="PROSITE" id="PS50873"/>
    </source>
</evidence>
<dbReference type="FunFam" id="1.10.520.10:FF:000001">
    <property type="entry name" value="Peroxidase"/>
    <property type="match status" value="1"/>
</dbReference>
<evidence type="ECO:0000256" key="2">
    <source>
        <dbReference type="ARBA" id="ARBA00002322"/>
    </source>
</evidence>
<dbReference type="FunFam" id="1.10.420.10:FF:000006">
    <property type="entry name" value="Peroxidase"/>
    <property type="match status" value="1"/>
</dbReference>
<dbReference type="PRINTS" id="PR00461">
    <property type="entry name" value="PLPEROXIDASE"/>
</dbReference>
<feature type="binding site" evidence="15">
    <location>
        <position position="80"/>
    </location>
    <ligand>
        <name>Ca(2+)</name>
        <dbReference type="ChEBI" id="CHEBI:29108"/>
        <label>1</label>
    </ligand>
</feature>
<evidence type="ECO:0000256" key="12">
    <source>
        <dbReference type="ARBA" id="ARBA00023180"/>
    </source>
</evidence>
<feature type="disulfide bond" evidence="17">
    <location>
        <begin position="74"/>
        <end position="79"/>
    </location>
</feature>
<dbReference type="InterPro" id="IPR019793">
    <property type="entry name" value="Peroxidases_heam-ligand_BS"/>
</dbReference>
<organism evidence="20 21">
    <name type="scientific">Striga asiatica</name>
    <name type="common">Asiatic witchweed</name>
    <name type="synonym">Buchnera asiatica</name>
    <dbReference type="NCBI Taxonomy" id="4170"/>
    <lineage>
        <taxon>Eukaryota</taxon>
        <taxon>Viridiplantae</taxon>
        <taxon>Streptophyta</taxon>
        <taxon>Embryophyta</taxon>
        <taxon>Tracheophyta</taxon>
        <taxon>Spermatophyta</taxon>
        <taxon>Magnoliopsida</taxon>
        <taxon>eudicotyledons</taxon>
        <taxon>Gunneridae</taxon>
        <taxon>Pentapetalae</taxon>
        <taxon>asterids</taxon>
        <taxon>lamiids</taxon>
        <taxon>Lamiales</taxon>
        <taxon>Orobanchaceae</taxon>
        <taxon>Buchnereae</taxon>
        <taxon>Striga</taxon>
    </lineage>
</organism>
<evidence type="ECO:0000256" key="4">
    <source>
        <dbReference type="ARBA" id="ARBA00012313"/>
    </source>
</evidence>
<dbReference type="SUPFAM" id="SSF48113">
    <property type="entry name" value="Heme-dependent peroxidases"/>
    <property type="match status" value="2"/>
</dbReference>
<comment type="cofactor">
    <cofactor evidence="15">
        <name>Ca(2+)</name>
        <dbReference type="ChEBI" id="CHEBI:29108"/>
    </cofactor>
    <text evidence="15">Binds 2 calcium ions per subunit.</text>
</comment>
<feature type="binding site" evidence="15">
    <location>
        <position position="204"/>
    </location>
    <ligand>
        <name>Ca(2+)</name>
        <dbReference type="ChEBI" id="CHEBI:29108"/>
        <label>2</label>
    </ligand>
</feature>
<dbReference type="OrthoDB" id="2113341at2759"/>
<comment type="similarity">
    <text evidence="3">Belongs to the peroxidase family. Ascorbate peroxidase subfamily.</text>
</comment>
<feature type="site" description="Transition state stabilizer" evidence="16">
    <location>
        <position position="68"/>
    </location>
</feature>
<dbReference type="AlphaFoldDB" id="A0A5A7PLC6"/>
<keyword evidence="12" id="KW-0325">Glycoprotein</keyword>
<keyword evidence="5 20" id="KW-0575">Peroxidase</keyword>
<dbReference type="InterPro" id="IPR010255">
    <property type="entry name" value="Haem_peroxidase_sf"/>
</dbReference>
<dbReference type="Gene3D" id="1.10.520.10">
    <property type="match status" value="2"/>
</dbReference>
<evidence type="ECO:0000313" key="20">
    <source>
        <dbReference type="EMBL" id="GER33441.1"/>
    </source>
</evidence>
<dbReference type="Proteomes" id="UP000325081">
    <property type="component" value="Unassembled WGS sequence"/>
</dbReference>
<evidence type="ECO:0000256" key="15">
    <source>
        <dbReference type="PIRSR" id="PIRSR600823-3"/>
    </source>
</evidence>
<gene>
    <name evidence="20" type="ORF">STAS_09581</name>
</gene>
<keyword evidence="6" id="KW-0349">Heme</keyword>
<dbReference type="CDD" id="cd00693">
    <property type="entry name" value="secretory_peroxidase"/>
    <property type="match status" value="1"/>
</dbReference>
<comment type="catalytic activity">
    <reaction evidence="1">
        <text>2 a phenolic donor + H2O2 = 2 a phenolic radical donor + 2 H2O</text>
        <dbReference type="Rhea" id="RHEA:56136"/>
        <dbReference type="ChEBI" id="CHEBI:15377"/>
        <dbReference type="ChEBI" id="CHEBI:16240"/>
        <dbReference type="ChEBI" id="CHEBI:139520"/>
        <dbReference type="ChEBI" id="CHEBI:139521"/>
        <dbReference type="EC" id="1.11.1.7"/>
    </reaction>
</comment>
<feature type="binding site" evidence="15">
    <location>
        <position position="78"/>
    </location>
    <ligand>
        <name>Ca(2+)</name>
        <dbReference type="ChEBI" id="CHEBI:29108"/>
        <label>1</label>
    </ligand>
</feature>
<dbReference type="GO" id="GO:0046872">
    <property type="term" value="F:metal ion binding"/>
    <property type="evidence" value="ECO:0007669"/>
    <property type="project" value="UniProtKB-KW"/>
</dbReference>
<sequence length="642" mass="70884">MASANKLPLKALIQLLLLCVCVYSWPSSQNGLQINYYLNTCPSAEFIVKDQVQNAANDDRGLPASLIRLHFHDCFVRGCDGSVLIDSTDGNKAEKDAAANVNSLRGFDVIDNIKEKLEDECPGIVSCADILAFAARDSFEIAGNLGPFGGYDVPSGRLDGKVSIAKEAQQNLPAPIFNLDQLTKSFASKGLSQRDMVTLSGAHTIGQSHCSSFSKRLYSKKSGLDPNYAAELMQECPDPTYSNQNPFVFMDPITPADFDNTYYKSLIKNRGLFTSDQALLTSKQTTGQVNQYAVNQEKWLDDFKAAMVKMGNIDVITRGSQKREDNEDSEVPQVYVSLEGITVSEVGPKAHQKKVRTAKPMHMEGLQKPIKSVNGEHVDPIVAKFNILTSREESSGNVENGCDASVLIDSTDGNKVEKNATPNVNSLRRFDVIDDIKADLERICPSVVSCADAAKLDWWDGYEVPCGRLDGKVSIAQEAQKNLPAPTFNLDQLTKSFTSAHTIGLSHCTSFKNRLYDSSKRLYGFSKSKSKSNKNSKRDTRMDPDYADELRKKCPKYNSQKNSSCGLLTSNQALLETKESRYIFNTLNKRTGGNRRAFIDAILAMGNIQVLTDKNGEIRLTAQRSTAAKQIKYGLNKDLYRV</sequence>
<comment type="caution">
    <text evidence="20">The sequence shown here is derived from an EMBL/GenBank/DDBJ whole genome shotgun (WGS) entry which is preliminary data.</text>
</comment>